<dbReference type="AlphaFoldDB" id="A0A177Y6V7"/>
<evidence type="ECO:0000313" key="1">
    <source>
        <dbReference type="EMBL" id="OAK51234.1"/>
    </source>
</evidence>
<gene>
    <name evidence="1" type="ORF">A3K89_13575</name>
</gene>
<dbReference type="EMBL" id="LVHI01000040">
    <property type="protein sequence ID" value="OAK51234.1"/>
    <property type="molecule type" value="Genomic_DNA"/>
</dbReference>
<dbReference type="Proteomes" id="UP000077519">
    <property type="component" value="Unassembled WGS sequence"/>
</dbReference>
<protein>
    <recommendedName>
        <fullName evidence="3">DUF3263 domain-containing protein</fullName>
    </recommendedName>
</protein>
<name>A0A177Y6V7_9NOCA</name>
<keyword evidence="2" id="KW-1185">Reference proteome</keyword>
<dbReference type="RefSeq" id="WP_068431901.1">
    <property type="nucleotide sequence ID" value="NZ_LVHI01000040.1"/>
</dbReference>
<proteinExistence type="predicted"/>
<organism evidence="1 2">
    <name type="scientific">Rhodococcoides kyotonense</name>
    <dbReference type="NCBI Taxonomy" id="398843"/>
    <lineage>
        <taxon>Bacteria</taxon>
        <taxon>Bacillati</taxon>
        <taxon>Actinomycetota</taxon>
        <taxon>Actinomycetes</taxon>
        <taxon>Mycobacteriales</taxon>
        <taxon>Nocardiaceae</taxon>
        <taxon>Rhodococcoides</taxon>
    </lineage>
</organism>
<evidence type="ECO:0000313" key="2">
    <source>
        <dbReference type="Proteomes" id="UP000077519"/>
    </source>
</evidence>
<reference evidence="1 2" key="1">
    <citation type="submission" date="2016-03" db="EMBL/GenBank/DDBJ databases">
        <title>Genome sequence of Rhodococcus kyotonensis KB10.</title>
        <authorList>
            <person name="Jeong H."/>
            <person name="Hong C.E."/>
            <person name="Jo S.H."/>
            <person name="Park J.M."/>
        </authorList>
    </citation>
    <scope>NUCLEOTIDE SEQUENCE [LARGE SCALE GENOMIC DNA]</scope>
    <source>
        <strain evidence="1 2">KB10</strain>
    </source>
</reference>
<comment type="caution">
    <text evidence="1">The sequence shown here is derived from an EMBL/GenBank/DDBJ whole genome shotgun (WGS) entry which is preliminary data.</text>
</comment>
<evidence type="ECO:0008006" key="3">
    <source>
        <dbReference type="Google" id="ProtNLM"/>
    </source>
</evidence>
<sequence length="83" mass="9738">MTADERRAPRTPLNTVDAAILEFAERWAPFGGGHEFIFPEFGIRIDEFYDRLGHILNQIDPQHRRSALTDAVRRNYPFWRPTP</sequence>
<accession>A0A177Y6V7</accession>